<evidence type="ECO:0008006" key="4">
    <source>
        <dbReference type="Google" id="ProtNLM"/>
    </source>
</evidence>
<sequence length="89" mass="9802">MLAPLLIGACCVASQMTTGCVSVKTEHRIEPIQITMDVNVRLERELEESFAELDARSREIAAKHSGERGDFDDFDELDGMGVTDEKGSE</sequence>
<organism evidence="2 3">
    <name type="scientific">Thalassobacterium maritimum</name>
    <dbReference type="NCBI Taxonomy" id="3041265"/>
    <lineage>
        <taxon>Bacteria</taxon>
        <taxon>Pseudomonadati</taxon>
        <taxon>Verrucomicrobiota</taxon>
        <taxon>Opitutia</taxon>
        <taxon>Puniceicoccales</taxon>
        <taxon>Coraliomargaritaceae</taxon>
        <taxon>Thalassobacterium</taxon>
    </lineage>
</organism>
<dbReference type="RefSeq" id="WP_308948094.1">
    <property type="nucleotide sequence ID" value="NZ_JARXHW010000002.1"/>
</dbReference>
<protein>
    <recommendedName>
        <fullName evidence="4">Lipoprotein</fullName>
    </recommendedName>
</protein>
<gene>
    <name evidence="2" type="ORF">QEH52_01175</name>
</gene>
<keyword evidence="3" id="KW-1185">Reference proteome</keyword>
<dbReference type="Proteomes" id="UP001225316">
    <property type="component" value="Unassembled WGS sequence"/>
</dbReference>
<dbReference type="EMBL" id="JARXHW010000002">
    <property type="protein sequence ID" value="MDQ8206102.1"/>
    <property type="molecule type" value="Genomic_DNA"/>
</dbReference>
<comment type="caution">
    <text evidence="2">The sequence shown here is derived from an EMBL/GenBank/DDBJ whole genome shotgun (WGS) entry which is preliminary data.</text>
</comment>
<reference evidence="2 3" key="1">
    <citation type="submission" date="2023-04" db="EMBL/GenBank/DDBJ databases">
        <title>A novel bacteria isolated from coastal sediment.</title>
        <authorList>
            <person name="Liu X.-J."/>
            <person name="Du Z.-J."/>
        </authorList>
    </citation>
    <scope>NUCLEOTIDE SEQUENCE [LARGE SCALE GENOMIC DNA]</scope>
    <source>
        <strain evidence="2 3">SDUM461003</strain>
    </source>
</reference>
<evidence type="ECO:0000256" key="1">
    <source>
        <dbReference type="SAM" id="MobiDB-lite"/>
    </source>
</evidence>
<feature type="compositionally biased region" description="Basic and acidic residues" evidence="1">
    <location>
        <begin position="61"/>
        <end position="71"/>
    </location>
</feature>
<evidence type="ECO:0000313" key="3">
    <source>
        <dbReference type="Proteomes" id="UP001225316"/>
    </source>
</evidence>
<accession>A0ABU1AR48</accession>
<proteinExistence type="predicted"/>
<name>A0ABU1AR48_9BACT</name>
<feature type="region of interest" description="Disordered" evidence="1">
    <location>
        <begin position="61"/>
        <end position="89"/>
    </location>
</feature>
<evidence type="ECO:0000313" key="2">
    <source>
        <dbReference type="EMBL" id="MDQ8206102.1"/>
    </source>
</evidence>